<dbReference type="GO" id="GO:0020037">
    <property type="term" value="F:heme binding"/>
    <property type="evidence" value="ECO:0007669"/>
    <property type="project" value="InterPro"/>
</dbReference>
<dbReference type="GO" id="GO:0004497">
    <property type="term" value="F:monooxygenase activity"/>
    <property type="evidence" value="ECO:0007669"/>
    <property type="project" value="UniProtKB-KW"/>
</dbReference>
<evidence type="ECO:0000256" key="3">
    <source>
        <dbReference type="ARBA" id="ARBA00010617"/>
    </source>
</evidence>
<evidence type="ECO:0000256" key="10">
    <source>
        <dbReference type="RuleBase" id="RU000461"/>
    </source>
</evidence>
<evidence type="ECO:0000256" key="2">
    <source>
        <dbReference type="ARBA" id="ARBA00004586"/>
    </source>
</evidence>
<comment type="caution">
    <text evidence="11">The sequence shown here is derived from an EMBL/GenBank/DDBJ whole genome shotgun (WGS) entry which is preliminary data.</text>
</comment>
<evidence type="ECO:0000256" key="4">
    <source>
        <dbReference type="ARBA" id="ARBA00022617"/>
    </source>
</evidence>
<dbReference type="AlphaFoldDB" id="A0A4Y2PP76"/>
<dbReference type="GO" id="GO:0016705">
    <property type="term" value="F:oxidoreductase activity, acting on paired donors, with incorporation or reduction of molecular oxygen"/>
    <property type="evidence" value="ECO:0007669"/>
    <property type="project" value="InterPro"/>
</dbReference>
<dbReference type="PRINTS" id="PR00385">
    <property type="entry name" value="P450"/>
</dbReference>
<comment type="cofactor">
    <cofactor evidence="1 9">
        <name>heme</name>
        <dbReference type="ChEBI" id="CHEBI:30413"/>
    </cofactor>
</comment>
<dbReference type="Proteomes" id="UP000499080">
    <property type="component" value="Unassembled WGS sequence"/>
</dbReference>
<dbReference type="PANTHER" id="PTHR24291:SF189">
    <property type="entry name" value="CYTOCHROME P450 4C3-RELATED"/>
    <property type="match status" value="1"/>
</dbReference>
<dbReference type="InterPro" id="IPR001128">
    <property type="entry name" value="Cyt_P450"/>
</dbReference>
<dbReference type="InterPro" id="IPR036396">
    <property type="entry name" value="Cyt_P450_sf"/>
</dbReference>
<dbReference type="OrthoDB" id="1470350at2759"/>
<evidence type="ECO:0000256" key="9">
    <source>
        <dbReference type="PIRSR" id="PIRSR602401-1"/>
    </source>
</evidence>
<dbReference type="GO" id="GO:0005789">
    <property type="term" value="C:endoplasmic reticulum membrane"/>
    <property type="evidence" value="ECO:0007669"/>
    <property type="project" value="UniProtKB-SubCell"/>
</dbReference>
<dbReference type="PROSITE" id="PS00086">
    <property type="entry name" value="CYTOCHROME_P450"/>
    <property type="match status" value="1"/>
</dbReference>
<evidence type="ECO:0000256" key="5">
    <source>
        <dbReference type="ARBA" id="ARBA00022824"/>
    </source>
</evidence>
<comment type="subcellular location">
    <subcellularLocation>
        <location evidence="2">Endoplasmic reticulum membrane</location>
    </subcellularLocation>
</comment>
<dbReference type="PRINTS" id="PR00463">
    <property type="entry name" value="EP450I"/>
</dbReference>
<comment type="similarity">
    <text evidence="3 10">Belongs to the cytochrome P450 family.</text>
</comment>
<accession>A0A4Y2PP76</accession>
<feature type="binding site" description="axial binding residue" evidence="9">
    <location>
        <position position="101"/>
    </location>
    <ligand>
        <name>heme</name>
        <dbReference type="ChEBI" id="CHEBI:30413"/>
    </ligand>
    <ligandPart>
        <name>Fe</name>
        <dbReference type="ChEBI" id="CHEBI:18248"/>
    </ligandPart>
</feature>
<dbReference type="InterPro" id="IPR017972">
    <property type="entry name" value="Cyt_P450_CS"/>
</dbReference>
<gene>
    <name evidence="11" type="primary">Cyp4v2_49</name>
    <name evidence="11" type="ORF">AVEN_151501_1</name>
</gene>
<reference evidence="11 12" key="1">
    <citation type="journal article" date="2019" name="Sci. Rep.">
        <title>Orb-weaving spider Araneus ventricosus genome elucidates the spidroin gene catalogue.</title>
        <authorList>
            <person name="Kono N."/>
            <person name="Nakamura H."/>
            <person name="Ohtoshi R."/>
            <person name="Moran D.A.P."/>
            <person name="Shinohara A."/>
            <person name="Yoshida Y."/>
            <person name="Fujiwara M."/>
            <person name="Mori M."/>
            <person name="Tomita M."/>
            <person name="Arakawa K."/>
        </authorList>
    </citation>
    <scope>NUCLEOTIDE SEQUENCE [LARGE SCALE GENOMIC DNA]</scope>
</reference>
<name>A0A4Y2PP76_ARAVE</name>
<evidence type="ECO:0000313" key="11">
    <source>
        <dbReference type="EMBL" id="GBN52981.1"/>
    </source>
</evidence>
<dbReference type="InterPro" id="IPR050196">
    <property type="entry name" value="Cytochrome_P450_Monoox"/>
</dbReference>
<sequence length="240" mass="28508">MESQISIFGYGMCDWKWRVEETLRLYPVVPFITRENNRSFKVLDHTVSEGSICFVFISALHRDPVSFPDPEKFDPKRFLAENCVGRHPYAYTPFSAGPRNCVGQKFGMMEAKTILACVLRRFRVIALDPRDKVLTYANIIIRNIFNLANFHLYLFGITEIRFLRKQGHISLRINLPHRLGRSHLGEHMQKKLQTNQFEDGLMEKEEVQPSRRRLVGRYRRRRMTRKMSSRRRTKFRKKKN</sequence>
<dbReference type="SUPFAM" id="SSF48264">
    <property type="entry name" value="Cytochrome P450"/>
    <property type="match status" value="1"/>
</dbReference>
<dbReference type="EMBL" id="BGPR01011792">
    <property type="protein sequence ID" value="GBN52981.1"/>
    <property type="molecule type" value="Genomic_DNA"/>
</dbReference>
<keyword evidence="5" id="KW-0256">Endoplasmic reticulum</keyword>
<evidence type="ECO:0000256" key="1">
    <source>
        <dbReference type="ARBA" id="ARBA00001971"/>
    </source>
</evidence>
<keyword evidence="4 9" id="KW-0349">Heme</keyword>
<keyword evidence="12" id="KW-1185">Reference proteome</keyword>
<keyword evidence="7 10" id="KW-0503">Monooxygenase</keyword>
<dbReference type="PANTHER" id="PTHR24291">
    <property type="entry name" value="CYTOCHROME P450 FAMILY 4"/>
    <property type="match status" value="1"/>
</dbReference>
<evidence type="ECO:0000256" key="7">
    <source>
        <dbReference type="ARBA" id="ARBA00023033"/>
    </source>
</evidence>
<evidence type="ECO:0000313" key="12">
    <source>
        <dbReference type="Proteomes" id="UP000499080"/>
    </source>
</evidence>
<organism evidence="11 12">
    <name type="scientific">Araneus ventricosus</name>
    <name type="common">Orbweaver spider</name>
    <name type="synonym">Epeira ventricosa</name>
    <dbReference type="NCBI Taxonomy" id="182803"/>
    <lineage>
        <taxon>Eukaryota</taxon>
        <taxon>Metazoa</taxon>
        <taxon>Ecdysozoa</taxon>
        <taxon>Arthropoda</taxon>
        <taxon>Chelicerata</taxon>
        <taxon>Arachnida</taxon>
        <taxon>Araneae</taxon>
        <taxon>Araneomorphae</taxon>
        <taxon>Entelegynae</taxon>
        <taxon>Araneoidea</taxon>
        <taxon>Araneidae</taxon>
        <taxon>Araneus</taxon>
    </lineage>
</organism>
<keyword evidence="6 9" id="KW-0408">Iron</keyword>
<protein>
    <submittedName>
        <fullName evidence="11">Cytochrome P450 4V2</fullName>
    </submittedName>
</protein>
<dbReference type="InterPro" id="IPR002401">
    <property type="entry name" value="Cyt_P450_E_grp-I"/>
</dbReference>
<keyword evidence="9 10" id="KW-0479">Metal-binding</keyword>
<evidence type="ECO:0000256" key="8">
    <source>
        <dbReference type="ARBA" id="ARBA00023136"/>
    </source>
</evidence>
<dbReference type="GO" id="GO:0005506">
    <property type="term" value="F:iron ion binding"/>
    <property type="evidence" value="ECO:0007669"/>
    <property type="project" value="InterPro"/>
</dbReference>
<keyword evidence="8" id="KW-0472">Membrane</keyword>
<proteinExistence type="inferred from homology"/>
<evidence type="ECO:0000256" key="6">
    <source>
        <dbReference type="ARBA" id="ARBA00023004"/>
    </source>
</evidence>
<keyword evidence="10" id="KW-0560">Oxidoreductase</keyword>
<dbReference type="Gene3D" id="1.10.630.10">
    <property type="entry name" value="Cytochrome P450"/>
    <property type="match status" value="1"/>
</dbReference>
<dbReference type="Pfam" id="PF00067">
    <property type="entry name" value="p450"/>
    <property type="match status" value="1"/>
</dbReference>